<dbReference type="EMBL" id="LAZR01001231">
    <property type="protein sequence ID" value="KKN48221.1"/>
    <property type="molecule type" value="Genomic_DNA"/>
</dbReference>
<dbReference type="PANTHER" id="PTHR30050:SF4">
    <property type="entry name" value="ATP-BINDING PROTEIN RV3427C IN INSERTION SEQUENCE-RELATED"/>
    <property type="match status" value="1"/>
</dbReference>
<dbReference type="AlphaFoldDB" id="A0A0F9TGY4"/>
<evidence type="ECO:0000313" key="2">
    <source>
        <dbReference type="EMBL" id="KKN48221.1"/>
    </source>
</evidence>
<dbReference type="InterPro" id="IPR027417">
    <property type="entry name" value="P-loop_NTPase"/>
</dbReference>
<name>A0A0F9TGY4_9ZZZZ</name>
<gene>
    <name evidence="2" type="ORF">LCGC14_0654830</name>
</gene>
<dbReference type="Gene3D" id="3.40.50.300">
    <property type="entry name" value="P-loop containing nucleotide triphosphate hydrolases"/>
    <property type="match status" value="1"/>
</dbReference>
<proteinExistence type="predicted"/>
<dbReference type="SUPFAM" id="SSF52540">
    <property type="entry name" value="P-loop containing nucleoside triphosphate hydrolases"/>
    <property type="match status" value="1"/>
</dbReference>
<reference evidence="2" key="1">
    <citation type="journal article" date="2015" name="Nature">
        <title>Complex archaea that bridge the gap between prokaryotes and eukaryotes.</title>
        <authorList>
            <person name="Spang A."/>
            <person name="Saw J.H."/>
            <person name="Jorgensen S.L."/>
            <person name="Zaremba-Niedzwiedzka K."/>
            <person name="Martijn J."/>
            <person name="Lind A.E."/>
            <person name="van Eijk R."/>
            <person name="Schleper C."/>
            <person name="Guy L."/>
            <person name="Ettema T.J."/>
        </authorList>
    </citation>
    <scope>NUCLEOTIDE SEQUENCE</scope>
</reference>
<sequence length="224" mass="25437">MGVKMIYPGIYEFKPELEGDDSEKLQRMVRFTNLPAGTRFTKRLSTFEEIKGREAGLQAAMEFIRGEIDPPLLLLYGEPGRSKTHLALAIGWCFVAQLKLVNYYHVGDLLDYLRAGYKIESALAPGEFHPDSYDTIMHSIKGWNLLILDDLGMEKMSDWTVDKLDTVVNHRFEAKLPTVITANTLEISDRILDRCKEGKIALLEGESYREIIAKRKKGTKSDHG</sequence>
<comment type="caution">
    <text evidence="2">The sequence shown here is derived from an EMBL/GenBank/DDBJ whole genome shotgun (WGS) entry which is preliminary data.</text>
</comment>
<protein>
    <recommendedName>
        <fullName evidence="1">IstB-like ATP-binding domain-containing protein</fullName>
    </recommendedName>
</protein>
<feature type="domain" description="IstB-like ATP-binding" evidence="1">
    <location>
        <begin position="21"/>
        <end position="184"/>
    </location>
</feature>
<dbReference type="InterPro" id="IPR002611">
    <property type="entry name" value="IstB_ATP-bd"/>
</dbReference>
<dbReference type="GO" id="GO:0006260">
    <property type="term" value="P:DNA replication"/>
    <property type="evidence" value="ECO:0007669"/>
    <property type="project" value="TreeGrafter"/>
</dbReference>
<dbReference type="PANTHER" id="PTHR30050">
    <property type="entry name" value="CHROMOSOMAL REPLICATION INITIATOR PROTEIN DNAA"/>
    <property type="match status" value="1"/>
</dbReference>
<organism evidence="2">
    <name type="scientific">marine sediment metagenome</name>
    <dbReference type="NCBI Taxonomy" id="412755"/>
    <lineage>
        <taxon>unclassified sequences</taxon>
        <taxon>metagenomes</taxon>
        <taxon>ecological metagenomes</taxon>
    </lineage>
</organism>
<accession>A0A0F9TGY4</accession>
<evidence type="ECO:0000259" key="1">
    <source>
        <dbReference type="Pfam" id="PF01695"/>
    </source>
</evidence>
<dbReference type="GO" id="GO:0005524">
    <property type="term" value="F:ATP binding"/>
    <property type="evidence" value="ECO:0007669"/>
    <property type="project" value="InterPro"/>
</dbReference>
<dbReference type="Pfam" id="PF01695">
    <property type="entry name" value="IstB_IS21"/>
    <property type="match status" value="1"/>
</dbReference>